<gene>
    <name evidence="3" type="ORF">HOLleu_10321</name>
</gene>
<sequence>MDYKMVNILTLLLGCACVSAQPGARPPAGPPTSRPAGPPTRPPAGPPTRPPAGPPTRPPAGPSTRPPASTAPPNDDVSPVPVVLSTDMLCIQSFQTEDNMFLVSITKMNICYTFYIVLRPYTTLGTFGEIRATRLESL</sequence>
<feature type="compositionally biased region" description="Low complexity" evidence="1">
    <location>
        <begin position="66"/>
        <end position="79"/>
    </location>
</feature>
<dbReference type="AlphaFoldDB" id="A0A9Q1CE54"/>
<proteinExistence type="predicted"/>
<dbReference type="Proteomes" id="UP001152320">
    <property type="component" value="Chromosome 4"/>
</dbReference>
<organism evidence="3 4">
    <name type="scientific">Holothuria leucospilota</name>
    <name type="common">Black long sea cucumber</name>
    <name type="synonym">Mertensiothuria leucospilota</name>
    <dbReference type="NCBI Taxonomy" id="206669"/>
    <lineage>
        <taxon>Eukaryota</taxon>
        <taxon>Metazoa</taxon>
        <taxon>Echinodermata</taxon>
        <taxon>Eleutherozoa</taxon>
        <taxon>Echinozoa</taxon>
        <taxon>Holothuroidea</taxon>
        <taxon>Aspidochirotacea</taxon>
        <taxon>Aspidochirotida</taxon>
        <taxon>Holothuriidae</taxon>
        <taxon>Holothuria</taxon>
    </lineage>
</organism>
<protein>
    <submittedName>
        <fullName evidence="3">Uncharacterized protein</fullName>
    </submittedName>
</protein>
<evidence type="ECO:0000313" key="4">
    <source>
        <dbReference type="Proteomes" id="UP001152320"/>
    </source>
</evidence>
<feature type="region of interest" description="Disordered" evidence="1">
    <location>
        <begin position="22"/>
        <end position="79"/>
    </location>
</feature>
<dbReference type="PROSITE" id="PS51257">
    <property type="entry name" value="PROKAR_LIPOPROTEIN"/>
    <property type="match status" value="1"/>
</dbReference>
<comment type="caution">
    <text evidence="3">The sequence shown here is derived from an EMBL/GenBank/DDBJ whole genome shotgun (WGS) entry which is preliminary data.</text>
</comment>
<name>A0A9Q1CE54_HOLLE</name>
<evidence type="ECO:0000256" key="2">
    <source>
        <dbReference type="SAM" id="SignalP"/>
    </source>
</evidence>
<evidence type="ECO:0000256" key="1">
    <source>
        <dbReference type="SAM" id="MobiDB-lite"/>
    </source>
</evidence>
<keyword evidence="2" id="KW-0732">Signal</keyword>
<dbReference type="EMBL" id="JAIZAY010000004">
    <property type="protein sequence ID" value="KAJ8043296.1"/>
    <property type="molecule type" value="Genomic_DNA"/>
</dbReference>
<accession>A0A9Q1CE54</accession>
<feature type="signal peptide" evidence="2">
    <location>
        <begin position="1"/>
        <end position="20"/>
    </location>
</feature>
<evidence type="ECO:0000313" key="3">
    <source>
        <dbReference type="EMBL" id="KAJ8043296.1"/>
    </source>
</evidence>
<reference evidence="3" key="1">
    <citation type="submission" date="2021-10" db="EMBL/GenBank/DDBJ databases">
        <title>Tropical sea cucumber genome reveals ecological adaptation and Cuvierian tubules defense mechanism.</title>
        <authorList>
            <person name="Chen T."/>
        </authorList>
    </citation>
    <scope>NUCLEOTIDE SEQUENCE</scope>
    <source>
        <strain evidence="3">Nanhai2018</strain>
        <tissue evidence="3">Muscle</tissue>
    </source>
</reference>
<feature type="chain" id="PRO_5040431121" evidence="2">
    <location>
        <begin position="21"/>
        <end position="138"/>
    </location>
</feature>
<keyword evidence="4" id="KW-1185">Reference proteome</keyword>
<feature type="compositionally biased region" description="Pro residues" evidence="1">
    <location>
        <begin position="24"/>
        <end position="65"/>
    </location>
</feature>